<dbReference type="Gene3D" id="3.40.1110.10">
    <property type="entry name" value="Calcium-transporting ATPase, cytoplasmic domain N"/>
    <property type="match status" value="1"/>
</dbReference>
<keyword evidence="4" id="KW-0597">Phosphoprotein</keyword>
<organism evidence="20">
    <name type="scientific">Melampsora larici-populina (strain 98AG31 / pathotype 3-4-7)</name>
    <name type="common">Poplar leaf rust fungus</name>
    <dbReference type="NCBI Taxonomy" id="747676"/>
    <lineage>
        <taxon>Eukaryota</taxon>
        <taxon>Fungi</taxon>
        <taxon>Dikarya</taxon>
        <taxon>Basidiomycota</taxon>
        <taxon>Pucciniomycotina</taxon>
        <taxon>Pucciniomycetes</taxon>
        <taxon>Pucciniales</taxon>
        <taxon>Melampsoraceae</taxon>
        <taxon>Melampsora</taxon>
    </lineage>
</organism>
<dbReference type="OrthoDB" id="3352408at2759"/>
<evidence type="ECO:0000259" key="18">
    <source>
        <dbReference type="Pfam" id="PF00690"/>
    </source>
</evidence>
<dbReference type="GO" id="GO:0005388">
    <property type="term" value="F:P-type calcium transporter activity"/>
    <property type="evidence" value="ECO:0007669"/>
    <property type="project" value="UniProtKB-EC"/>
</dbReference>
<evidence type="ECO:0000256" key="7">
    <source>
        <dbReference type="ARBA" id="ARBA00022741"/>
    </source>
</evidence>
<evidence type="ECO:0000259" key="16">
    <source>
        <dbReference type="Pfam" id="PF00122"/>
    </source>
</evidence>
<keyword evidence="9" id="KW-0067">ATP-binding</keyword>
<dbReference type="Pfam" id="PF00689">
    <property type="entry name" value="Cation_ATPase_C"/>
    <property type="match status" value="1"/>
</dbReference>
<dbReference type="EC" id="7.2.2.10" evidence="2"/>
<dbReference type="GO" id="GO:0016020">
    <property type="term" value="C:membrane"/>
    <property type="evidence" value="ECO:0007669"/>
    <property type="project" value="InterPro"/>
</dbReference>
<dbReference type="InterPro" id="IPR018303">
    <property type="entry name" value="ATPase_P-typ_P_site"/>
</dbReference>
<dbReference type="SFLD" id="SFLDF00027">
    <property type="entry name" value="p-type_atpase"/>
    <property type="match status" value="1"/>
</dbReference>
<dbReference type="SUPFAM" id="SSF81660">
    <property type="entry name" value="Metal cation-transporting ATPase, ATP-binding domain N"/>
    <property type="match status" value="1"/>
</dbReference>
<dbReference type="PRINTS" id="PR00119">
    <property type="entry name" value="CATATPASE"/>
</dbReference>
<keyword evidence="20" id="KW-1185">Reference proteome</keyword>
<dbReference type="InterPro" id="IPR006068">
    <property type="entry name" value="ATPase_P-typ_cation-transptr_C"/>
</dbReference>
<protein>
    <recommendedName>
        <fullName evidence="2">P-type Ca(2+) transporter</fullName>
        <ecNumber evidence="2">7.2.2.10</ecNumber>
    </recommendedName>
</protein>
<reference evidence="20" key="1">
    <citation type="journal article" date="2011" name="Proc. Natl. Acad. Sci. U.S.A.">
        <title>Obligate biotrophy features unraveled by the genomic analysis of rust fungi.</title>
        <authorList>
            <person name="Duplessis S."/>
            <person name="Cuomo C.A."/>
            <person name="Lin Y.-C."/>
            <person name="Aerts A."/>
            <person name="Tisserant E."/>
            <person name="Veneault-Fourrey C."/>
            <person name="Joly D.L."/>
            <person name="Hacquard S."/>
            <person name="Amselem J."/>
            <person name="Cantarel B.L."/>
            <person name="Chiu R."/>
            <person name="Coutinho P.M."/>
            <person name="Feau N."/>
            <person name="Field M."/>
            <person name="Frey P."/>
            <person name="Gelhaye E."/>
            <person name="Goldberg J."/>
            <person name="Grabherr M.G."/>
            <person name="Kodira C.D."/>
            <person name="Kohler A."/>
            <person name="Kuees U."/>
            <person name="Lindquist E.A."/>
            <person name="Lucas S.M."/>
            <person name="Mago R."/>
            <person name="Mauceli E."/>
            <person name="Morin E."/>
            <person name="Murat C."/>
            <person name="Pangilinan J.L."/>
            <person name="Park R."/>
            <person name="Pearson M."/>
            <person name="Quesneville H."/>
            <person name="Rouhier N."/>
            <person name="Sakthikumar S."/>
            <person name="Salamov A.A."/>
            <person name="Schmutz J."/>
            <person name="Selles B."/>
            <person name="Shapiro H."/>
            <person name="Tanguay P."/>
            <person name="Tuskan G.A."/>
            <person name="Henrissat B."/>
            <person name="Van de Peer Y."/>
            <person name="Rouze P."/>
            <person name="Ellis J.G."/>
            <person name="Dodds P.N."/>
            <person name="Schein J.E."/>
            <person name="Zhong S."/>
            <person name="Hamelin R.C."/>
            <person name="Grigoriev I.V."/>
            <person name="Szabo L.J."/>
            <person name="Martin F."/>
        </authorList>
    </citation>
    <scope>NUCLEOTIDE SEQUENCE [LARGE SCALE GENOMIC DNA]</scope>
    <source>
        <strain evidence="20">98AG31 / pathotype 3-4-7</strain>
    </source>
</reference>
<dbReference type="Gene3D" id="3.40.50.1000">
    <property type="entry name" value="HAD superfamily/HAD-like"/>
    <property type="match status" value="1"/>
</dbReference>
<evidence type="ECO:0000256" key="10">
    <source>
        <dbReference type="ARBA" id="ARBA00022967"/>
    </source>
</evidence>
<feature type="transmembrane region" description="Helical" evidence="15">
    <location>
        <begin position="249"/>
        <end position="273"/>
    </location>
</feature>
<dbReference type="Pfam" id="PF00690">
    <property type="entry name" value="Cation_ATPase_N"/>
    <property type="match status" value="1"/>
</dbReference>
<evidence type="ECO:0000256" key="5">
    <source>
        <dbReference type="ARBA" id="ARBA00022568"/>
    </source>
</evidence>
<evidence type="ECO:0000256" key="15">
    <source>
        <dbReference type="SAM" id="Phobius"/>
    </source>
</evidence>
<dbReference type="VEuPathDB" id="FungiDB:MELLADRAFT_22745"/>
<evidence type="ECO:0000256" key="14">
    <source>
        <dbReference type="ARBA" id="ARBA00038148"/>
    </source>
</evidence>
<feature type="domain" description="Cation-transporting P-type ATPase N-terminal" evidence="18">
    <location>
        <begin position="3"/>
        <end position="43"/>
    </location>
</feature>
<dbReference type="PROSITE" id="PS00154">
    <property type="entry name" value="ATPASE_E1_E2"/>
    <property type="match status" value="1"/>
</dbReference>
<evidence type="ECO:0000256" key="8">
    <source>
        <dbReference type="ARBA" id="ARBA00022837"/>
    </source>
</evidence>
<dbReference type="SUPFAM" id="SSF81665">
    <property type="entry name" value="Calcium ATPase, transmembrane domain M"/>
    <property type="match status" value="1"/>
</dbReference>
<dbReference type="FunFam" id="3.40.50.1000:FF:000028">
    <property type="entry name" value="Calcium-transporting P-type ATPase, putative"/>
    <property type="match status" value="1"/>
</dbReference>
<dbReference type="FunFam" id="2.70.150.10:FF:000008">
    <property type="entry name" value="Calcium-transporting ATPase"/>
    <property type="match status" value="1"/>
</dbReference>
<dbReference type="GeneID" id="18926899"/>
<evidence type="ECO:0000313" key="19">
    <source>
        <dbReference type="EMBL" id="EGG09421.1"/>
    </source>
</evidence>
<evidence type="ECO:0000256" key="4">
    <source>
        <dbReference type="ARBA" id="ARBA00022553"/>
    </source>
</evidence>
<dbReference type="KEGG" id="mlr:MELLADRAFT_22745"/>
<dbReference type="GO" id="GO:0016887">
    <property type="term" value="F:ATP hydrolysis activity"/>
    <property type="evidence" value="ECO:0007669"/>
    <property type="project" value="InterPro"/>
</dbReference>
<accession>F4RDL2</accession>
<keyword evidence="8" id="KW-0106">Calcium</keyword>
<gene>
    <name evidence="19" type="ORF">MELLADRAFT_22745</name>
</gene>
<dbReference type="RefSeq" id="XP_007407148.1">
    <property type="nucleotide sequence ID" value="XM_007407086.1"/>
</dbReference>
<dbReference type="Pfam" id="PF00122">
    <property type="entry name" value="E1-E2_ATPase"/>
    <property type="match status" value="1"/>
</dbReference>
<feature type="transmembrane region" description="Helical" evidence="15">
    <location>
        <begin position="742"/>
        <end position="763"/>
    </location>
</feature>
<evidence type="ECO:0000256" key="1">
    <source>
        <dbReference type="ARBA" id="ARBA00004127"/>
    </source>
</evidence>
<keyword evidence="10" id="KW-1278">Translocase</keyword>
<evidence type="ECO:0000256" key="2">
    <source>
        <dbReference type="ARBA" id="ARBA00012790"/>
    </source>
</evidence>
<keyword evidence="3" id="KW-0813">Transport</keyword>
<comment type="subcellular location">
    <subcellularLocation>
        <location evidence="1">Endomembrane system</location>
        <topology evidence="1">Multi-pass membrane protein</topology>
    </subcellularLocation>
</comment>
<dbReference type="SUPFAM" id="SSF56784">
    <property type="entry name" value="HAD-like"/>
    <property type="match status" value="1"/>
</dbReference>
<keyword evidence="5" id="KW-0109">Calcium transport</keyword>
<dbReference type="STRING" id="747676.F4RDL2"/>
<sequence>AIRAIHGPNEFEVDAKESILKKFLAQFYESPLNLLLLGSAGISLVVGNTDDAISITIAIIIVVTVGFIQEHRSEKSLAALNKLVPHFCHLTRDGQPQTLLANVLVPGDLVTFSVGDRIPADIRITKANNLEIDESTMTGETKPVKKHTAPIITNGRLPSISERANIALMGTLVKAGNGSGIVIGTGIATEFGVVFGMMQEVEDRKTPLQLSMDELAKKLSAISFVVIGLICLIGVWQKRGWLEMFTVGVSLAVAAIPEGLPIVVTVTLALGVLRMSKRKAIVKKLHSVETLGSVSVICSDKTGTLTTNQMTVTQIFTIDDGSLEIDALVGPNATMFKLSEVILKTLQISNLCVNAYRNPDGVNVGPSTEVALLNVLTLLGIEDCRTQFVRKSEIPFSSDAKYSSVTGSFNQDSTEIHQAYNHTSPISRPPVSTINDRETCYIIGAPEVVLARCKFYLKSDSITMGLGEDSTRERIIQEAERMAKGGLRVLAMAYGFDFDHLIFTGLQGMTDPPRKGVSDSVAALQRGGVQVVMITGDSEFTALAISRQLGIRANSGTTSCMTGQEIDQLTPRELIDRVKNTSVFARVTPRHKMSIIEAFQAHGLIVAMTGDGVNDAPALRMADIGISMGKGATDVAKEAADLILVDDNFSTILPAIEEGKTIFYNIQNFLGFQLSTAVAALSLITISTLLGLQAPLNAMQILFINILMDGPPSQSLGVDPVHQAVMNRRPRSKNAAVLTTRLLYRIGFSATMIICCTLFIYLFNLEGPSAGSRDQTMTFSSFVFLDLVSALQNRGLNVDLYNPILLATVSVSVLSQLGIVYLPFLQSVFQTQALSFKDLLTLIGLVCFSFFGHEIRRRYER</sequence>
<dbReference type="InterPro" id="IPR059000">
    <property type="entry name" value="ATPase_P-type_domA"/>
</dbReference>
<feature type="non-terminal residue" evidence="19">
    <location>
        <position position="1"/>
    </location>
</feature>
<dbReference type="Proteomes" id="UP000001072">
    <property type="component" value="Unassembled WGS sequence"/>
</dbReference>
<dbReference type="SFLD" id="SFLDS00003">
    <property type="entry name" value="Haloacid_Dehalogenase"/>
    <property type="match status" value="1"/>
</dbReference>
<dbReference type="InterPro" id="IPR023298">
    <property type="entry name" value="ATPase_P-typ_TM_dom_sf"/>
</dbReference>
<dbReference type="Pfam" id="PF13246">
    <property type="entry name" value="Cation_ATPase"/>
    <property type="match status" value="1"/>
</dbReference>
<dbReference type="InterPro" id="IPR044492">
    <property type="entry name" value="P_typ_ATPase_HD_dom"/>
</dbReference>
<feature type="non-terminal residue" evidence="19">
    <location>
        <position position="861"/>
    </location>
</feature>
<dbReference type="PRINTS" id="PR00120">
    <property type="entry name" value="HATPASE"/>
</dbReference>
<dbReference type="GO" id="GO:0012505">
    <property type="term" value="C:endomembrane system"/>
    <property type="evidence" value="ECO:0007669"/>
    <property type="project" value="UniProtKB-SubCell"/>
</dbReference>
<dbReference type="InterPro" id="IPR036412">
    <property type="entry name" value="HAD-like_sf"/>
</dbReference>
<dbReference type="InParanoid" id="F4RDL2"/>
<feature type="transmembrane region" description="Helical" evidence="15">
    <location>
        <begin position="669"/>
        <end position="692"/>
    </location>
</feature>
<comment type="similarity">
    <text evidence="14">Belongs to the cation transport ATPase (P-type) (TC 3.A.3) family.</text>
</comment>
<dbReference type="Gene3D" id="2.70.150.10">
    <property type="entry name" value="Calcium-transporting ATPase, cytoplasmic transduction domain A"/>
    <property type="match status" value="1"/>
</dbReference>
<dbReference type="NCBIfam" id="TIGR01522">
    <property type="entry name" value="ATPase-IIA2_Ca"/>
    <property type="match status" value="1"/>
</dbReference>
<evidence type="ECO:0000256" key="11">
    <source>
        <dbReference type="ARBA" id="ARBA00022989"/>
    </source>
</evidence>
<keyword evidence="12" id="KW-0406">Ion transport</keyword>
<dbReference type="InterPro" id="IPR004014">
    <property type="entry name" value="ATPase_P-typ_cation-transptr_N"/>
</dbReference>
<dbReference type="Gene3D" id="1.20.1110.10">
    <property type="entry name" value="Calcium-transporting ATPase, transmembrane domain"/>
    <property type="match status" value="1"/>
</dbReference>
<name>F4RDL2_MELLP</name>
<feature type="transmembrane region" description="Helical" evidence="15">
    <location>
        <begin position="219"/>
        <end position="237"/>
    </location>
</feature>
<dbReference type="InterPro" id="IPR023299">
    <property type="entry name" value="ATPase_P-typ_cyto_dom_N"/>
</dbReference>
<feature type="transmembrane region" description="Helical" evidence="15">
    <location>
        <begin position="804"/>
        <end position="822"/>
    </location>
</feature>
<keyword evidence="11 15" id="KW-1133">Transmembrane helix</keyword>
<evidence type="ECO:0000256" key="3">
    <source>
        <dbReference type="ARBA" id="ARBA00022448"/>
    </source>
</evidence>
<dbReference type="InterPro" id="IPR023214">
    <property type="entry name" value="HAD_sf"/>
</dbReference>
<proteinExistence type="inferred from homology"/>
<feature type="transmembrane region" description="Helical" evidence="15">
    <location>
        <begin position="834"/>
        <end position="852"/>
    </location>
</feature>
<dbReference type="GO" id="GO:0005524">
    <property type="term" value="F:ATP binding"/>
    <property type="evidence" value="ECO:0007669"/>
    <property type="project" value="UniProtKB-KW"/>
</dbReference>
<evidence type="ECO:0000256" key="9">
    <source>
        <dbReference type="ARBA" id="ARBA00022840"/>
    </source>
</evidence>
<keyword evidence="13 15" id="KW-0472">Membrane</keyword>
<feature type="domain" description="Cation-transporting P-type ATPase C-terminal" evidence="17">
    <location>
        <begin position="694"/>
        <end position="858"/>
    </location>
</feature>
<evidence type="ECO:0000256" key="13">
    <source>
        <dbReference type="ARBA" id="ARBA00023136"/>
    </source>
</evidence>
<evidence type="ECO:0000313" key="20">
    <source>
        <dbReference type="Proteomes" id="UP000001072"/>
    </source>
</evidence>
<dbReference type="InterPro" id="IPR001757">
    <property type="entry name" value="P_typ_ATPase"/>
</dbReference>
<evidence type="ECO:0000259" key="17">
    <source>
        <dbReference type="Pfam" id="PF00689"/>
    </source>
</evidence>
<dbReference type="eggNOG" id="KOG0202">
    <property type="taxonomic scope" value="Eukaryota"/>
</dbReference>
<keyword evidence="6 15" id="KW-0812">Transmembrane</keyword>
<dbReference type="SUPFAM" id="SSF81653">
    <property type="entry name" value="Calcium ATPase, transduction domain A"/>
    <property type="match status" value="1"/>
</dbReference>
<dbReference type="HOGENOM" id="CLU_002360_3_3_1"/>
<feature type="domain" description="P-type ATPase A" evidence="16">
    <location>
        <begin position="83"/>
        <end position="198"/>
    </location>
</feature>
<dbReference type="FunCoup" id="F4RDL2">
    <property type="interactions" value="251"/>
</dbReference>
<dbReference type="PANTHER" id="PTHR42861">
    <property type="entry name" value="CALCIUM-TRANSPORTING ATPASE"/>
    <property type="match status" value="1"/>
</dbReference>
<dbReference type="InterPro" id="IPR008250">
    <property type="entry name" value="ATPase_P-typ_transduc_dom_A_sf"/>
</dbReference>
<dbReference type="InterPro" id="IPR006413">
    <property type="entry name" value="P-type_ATPase_IIA_PMR1"/>
</dbReference>
<evidence type="ECO:0000256" key="12">
    <source>
        <dbReference type="ARBA" id="ARBA00023065"/>
    </source>
</evidence>
<dbReference type="AlphaFoldDB" id="F4RDL2"/>
<dbReference type="EMBL" id="GL883097">
    <property type="protein sequence ID" value="EGG09421.1"/>
    <property type="molecule type" value="Genomic_DNA"/>
</dbReference>
<evidence type="ECO:0000256" key="6">
    <source>
        <dbReference type="ARBA" id="ARBA00022692"/>
    </source>
</evidence>
<dbReference type="SFLD" id="SFLDG00002">
    <property type="entry name" value="C1.7:_P-type_atpase_like"/>
    <property type="match status" value="1"/>
</dbReference>
<dbReference type="NCBIfam" id="TIGR01494">
    <property type="entry name" value="ATPase_P-type"/>
    <property type="match status" value="2"/>
</dbReference>
<keyword evidence="7" id="KW-0547">Nucleotide-binding</keyword>